<dbReference type="HOGENOM" id="CLU_2316511_0_0_11"/>
<feature type="signal peptide" evidence="2">
    <location>
        <begin position="1"/>
        <end position="31"/>
    </location>
</feature>
<keyword evidence="1" id="KW-0472">Membrane</keyword>
<keyword evidence="2" id="KW-0732">Signal</keyword>
<sequence>MTINAHLGRRSLAMLAASGILTLATALPAMAGQGPAVVLPDPIGNGIKGPGPPPDGPFVPEGGTVELIQIGLGALGGIALVGAGAAMARSRGSHHPQPA</sequence>
<dbReference type="AlphaFoldDB" id="E6SCV0"/>
<dbReference type="RefSeq" id="WP_013491823.1">
    <property type="nucleotide sequence ID" value="NC_014830.1"/>
</dbReference>
<evidence type="ECO:0000256" key="1">
    <source>
        <dbReference type="SAM" id="Phobius"/>
    </source>
</evidence>
<keyword evidence="1" id="KW-1133">Transmembrane helix</keyword>
<keyword evidence="4" id="KW-1185">Reference proteome</keyword>
<reference evidence="3 4" key="1">
    <citation type="journal article" date="2010" name="Stand. Genomic Sci.">
        <title>Complete genome sequence of Intrasporangium calvum type strain (7 KIP).</title>
        <authorList>
            <person name="Del Rio T.G."/>
            <person name="Chertkov O."/>
            <person name="Yasawong M."/>
            <person name="Lucas S."/>
            <person name="Deshpande S."/>
            <person name="Cheng J.F."/>
            <person name="Detter C."/>
            <person name="Tapia R."/>
            <person name="Han C."/>
            <person name="Goodwin L."/>
            <person name="Pitluck S."/>
            <person name="Liolios K."/>
            <person name="Ivanova N."/>
            <person name="Mavromatis K."/>
            <person name="Pati A."/>
            <person name="Chen A."/>
            <person name="Palaniappan K."/>
            <person name="Land M."/>
            <person name="Hauser L."/>
            <person name="Chang Y.J."/>
            <person name="Jeffries C.D."/>
            <person name="Rohde M."/>
            <person name="Pukall R."/>
            <person name="Sikorski J."/>
            <person name="Goker M."/>
            <person name="Woyke T."/>
            <person name="Bristow J."/>
            <person name="Eisen J.A."/>
            <person name="Markowitz V."/>
            <person name="Hugenholtz P."/>
            <person name="Kyrpides N.C."/>
            <person name="Klenk H.P."/>
            <person name="Lapidus A."/>
        </authorList>
    </citation>
    <scope>NUCLEOTIDE SEQUENCE [LARGE SCALE GENOMIC DNA]</scope>
    <source>
        <strain evidence="4">ATCC 23552 / DSM 43043 / JCM 3097 / NBRC 12989 / 7 KIP</strain>
    </source>
</reference>
<accession>E6SCV0</accession>
<dbReference type="Proteomes" id="UP000008914">
    <property type="component" value="Chromosome"/>
</dbReference>
<name>E6SCV0_INTC7</name>
<keyword evidence="1" id="KW-0812">Transmembrane</keyword>
<organism evidence="3 4">
    <name type="scientific">Intrasporangium calvum (strain ATCC 23552 / DSM 43043 / JCM 3097 / NBRC 12989 / NCIMB 10167 / NRRL B-3866 / 7 KIP)</name>
    <dbReference type="NCBI Taxonomy" id="710696"/>
    <lineage>
        <taxon>Bacteria</taxon>
        <taxon>Bacillati</taxon>
        <taxon>Actinomycetota</taxon>
        <taxon>Actinomycetes</taxon>
        <taxon>Micrococcales</taxon>
        <taxon>Intrasporangiaceae</taxon>
        <taxon>Intrasporangium</taxon>
    </lineage>
</organism>
<gene>
    <name evidence="3" type="ordered locus">Intca_0981</name>
</gene>
<dbReference type="EMBL" id="CP002343">
    <property type="protein sequence ID" value="ADU47505.1"/>
    <property type="molecule type" value="Genomic_DNA"/>
</dbReference>
<evidence type="ECO:0000256" key="2">
    <source>
        <dbReference type="SAM" id="SignalP"/>
    </source>
</evidence>
<evidence type="ECO:0000313" key="4">
    <source>
        <dbReference type="Proteomes" id="UP000008914"/>
    </source>
</evidence>
<feature type="transmembrane region" description="Helical" evidence="1">
    <location>
        <begin position="67"/>
        <end position="88"/>
    </location>
</feature>
<evidence type="ECO:0000313" key="3">
    <source>
        <dbReference type="EMBL" id="ADU47505.1"/>
    </source>
</evidence>
<feature type="chain" id="PRO_5003211060" evidence="2">
    <location>
        <begin position="32"/>
        <end position="99"/>
    </location>
</feature>
<protein>
    <submittedName>
        <fullName evidence="3">Uncharacterized protein</fullName>
    </submittedName>
</protein>
<proteinExistence type="predicted"/>
<dbReference type="KEGG" id="ica:Intca_0981"/>